<dbReference type="InterPro" id="IPR038666">
    <property type="entry name" value="SSP1_head-tail_sf"/>
</dbReference>
<dbReference type="EMBL" id="LSDL01000125">
    <property type="protein sequence ID" value="KXB75112.1"/>
    <property type="molecule type" value="Genomic_DNA"/>
</dbReference>
<organism evidence="1">
    <name type="scientific">Prevotella amnii</name>
    <dbReference type="NCBI Taxonomy" id="419005"/>
    <lineage>
        <taxon>Bacteria</taxon>
        <taxon>Pseudomonadati</taxon>
        <taxon>Bacteroidota</taxon>
        <taxon>Bacteroidia</taxon>
        <taxon>Bacteroidales</taxon>
        <taxon>Prevotellaceae</taxon>
        <taxon>Prevotella</taxon>
    </lineage>
</organism>
<sequence>MKAGPLKYKLQVLRLDITAGDYGDDVVSYTPTNIIYAERVKNIGRRSEEVSEHFPTYNVEFRVRSAHKISENWRVQQLGGYLYTVVAIEPNIELGMNTLICERVNE</sequence>
<reference evidence="1 2" key="1">
    <citation type="submission" date="2016-01" db="EMBL/GenBank/DDBJ databases">
        <authorList>
            <person name="Oliw E.H."/>
        </authorList>
    </citation>
    <scope>NUCLEOTIDE SEQUENCE [LARGE SCALE GENOMIC DNA]</scope>
    <source>
        <strain evidence="1 2">DNF00307</strain>
    </source>
</reference>
<dbReference type="InterPro" id="IPR008767">
    <property type="entry name" value="Phage_SPP1_head-tail_adaptor"/>
</dbReference>
<accession>A0A134B592</accession>
<dbReference type="Gene3D" id="2.40.10.270">
    <property type="entry name" value="Bacteriophage SPP1 head-tail adaptor protein"/>
    <property type="match status" value="1"/>
</dbReference>
<evidence type="ECO:0000313" key="1">
    <source>
        <dbReference type="EMBL" id="KXB75112.1"/>
    </source>
</evidence>
<protein>
    <submittedName>
        <fullName evidence="1">Putative phage head-tail adaptor</fullName>
    </submittedName>
</protein>
<dbReference type="Proteomes" id="UP000070531">
    <property type="component" value="Unassembled WGS sequence"/>
</dbReference>
<name>A0A134B592_9BACT</name>
<comment type="caution">
    <text evidence="1">The sequence shown here is derived from an EMBL/GenBank/DDBJ whole genome shotgun (WGS) entry which is preliminary data.</text>
</comment>
<dbReference type="RefSeq" id="WP_060933266.1">
    <property type="nucleotide sequence ID" value="NZ_KQ960560.1"/>
</dbReference>
<dbReference type="AlphaFoldDB" id="A0A134B592"/>
<dbReference type="STRING" id="419005.HMPREF1860_01855"/>
<evidence type="ECO:0000313" key="2">
    <source>
        <dbReference type="Proteomes" id="UP000070531"/>
    </source>
</evidence>
<proteinExistence type="predicted"/>
<dbReference type="PATRIC" id="fig|419005.5.peg.1852"/>
<dbReference type="Pfam" id="PF05521">
    <property type="entry name" value="Phage_HCP"/>
    <property type="match status" value="1"/>
</dbReference>
<gene>
    <name evidence="1" type="ORF">HMPREF1860_01855</name>
</gene>